<dbReference type="AlphaFoldDB" id="A0A5E4Q2Z5"/>
<proteinExistence type="predicted"/>
<organism evidence="2 3">
    <name type="scientific">Leptidea sinapis</name>
    <dbReference type="NCBI Taxonomy" id="189913"/>
    <lineage>
        <taxon>Eukaryota</taxon>
        <taxon>Metazoa</taxon>
        <taxon>Ecdysozoa</taxon>
        <taxon>Arthropoda</taxon>
        <taxon>Hexapoda</taxon>
        <taxon>Insecta</taxon>
        <taxon>Pterygota</taxon>
        <taxon>Neoptera</taxon>
        <taxon>Endopterygota</taxon>
        <taxon>Lepidoptera</taxon>
        <taxon>Glossata</taxon>
        <taxon>Ditrysia</taxon>
        <taxon>Papilionoidea</taxon>
        <taxon>Pieridae</taxon>
        <taxon>Dismorphiinae</taxon>
        <taxon>Leptidea</taxon>
    </lineage>
</organism>
<reference evidence="2 3" key="1">
    <citation type="submission" date="2017-07" db="EMBL/GenBank/DDBJ databases">
        <authorList>
            <person name="Talla V."/>
            <person name="Backstrom N."/>
        </authorList>
    </citation>
    <scope>NUCLEOTIDE SEQUENCE [LARGE SCALE GENOMIC DNA]</scope>
</reference>
<dbReference type="Proteomes" id="UP000324832">
    <property type="component" value="Unassembled WGS sequence"/>
</dbReference>
<feature type="non-terminal residue" evidence="2">
    <location>
        <position position="1"/>
    </location>
</feature>
<gene>
    <name evidence="2" type="ORF">LSINAPIS_LOCUS4275</name>
</gene>
<accession>A0A5E4Q2Z5</accession>
<feature type="region of interest" description="Disordered" evidence="1">
    <location>
        <begin position="74"/>
        <end position="110"/>
    </location>
</feature>
<sequence>KLRHKAVADKGYISIKANGRESIANFINKFALNGQIIAQRTLQADETELEQLSVMLPGGYKNLVSTTVHTLHLSDQSNENQSHSNNRVRHEVSPNSAAVSISVARSRGNH</sequence>
<evidence type="ECO:0000313" key="2">
    <source>
        <dbReference type="EMBL" id="VVC91647.1"/>
    </source>
</evidence>
<evidence type="ECO:0000313" key="3">
    <source>
        <dbReference type="Proteomes" id="UP000324832"/>
    </source>
</evidence>
<feature type="compositionally biased region" description="Polar residues" evidence="1">
    <location>
        <begin position="74"/>
        <end position="85"/>
    </location>
</feature>
<protein>
    <submittedName>
        <fullName evidence="2">Uncharacterized protein</fullName>
    </submittedName>
</protein>
<keyword evidence="3" id="KW-1185">Reference proteome</keyword>
<name>A0A5E4Q2Z5_9NEOP</name>
<dbReference type="EMBL" id="FZQP02001114">
    <property type="protein sequence ID" value="VVC91647.1"/>
    <property type="molecule type" value="Genomic_DNA"/>
</dbReference>
<feature type="compositionally biased region" description="Low complexity" evidence="1">
    <location>
        <begin position="96"/>
        <end position="110"/>
    </location>
</feature>
<evidence type="ECO:0000256" key="1">
    <source>
        <dbReference type="SAM" id="MobiDB-lite"/>
    </source>
</evidence>